<reference evidence="1 2" key="1">
    <citation type="submission" date="2023-08" db="EMBL/GenBank/DDBJ databases">
        <authorList>
            <person name="Folkvardsen B D."/>
            <person name="Norman A."/>
        </authorList>
    </citation>
    <scope>NUCLEOTIDE SEQUENCE [LARGE SCALE GENOMIC DNA]</scope>
    <source>
        <strain evidence="1 2">Mu0053</strain>
    </source>
</reference>
<accession>A0ABM9LHK5</accession>
<gene>
    <name evidence="1" type="ORF">MU0053_001337</name>
</gene>
<evidence type="ECO:0000313" key="2">
    <source>
        <dbReference type="Proteomes" id="UP001190465"/>
    </source>
</evidence>
<keyword evidence="2" id="KW-1185">Reference proteome</keyword>
<sequence length="71" mass="7622">MFALARCGSMPVRRDRTTATVPIAAEAPIDPVEAASTQSADHPLQDVLAMEMISVCDALATQARCTLQLHR</sequence>
<organism evidence="1 2">
    <name type="scientific">[Mycobacterium] burgundiense</name>
    <dbReference type="NCBI Taxonomy" id="3064286"/>
    <lineage>
        <taxon>Bacteria</taxon>
        <taxon>Bacillati</taxon>
        <taxon>Actinomycetota</taxon>
        <taxon>Actinomycetes</taxon>
        <taxon>Mycobacteriales</taxon>
        <taxon>Mycobacteriaceae</taxon>
        <taxon>Mycolicibacterium</taxon>
    </lineage>
</organism>
<dbReference type="EMBL" id="OY726397">
    <property type="protein sequence ID" value="CAJ1499140.1"/>
    <property type="molecule type" value="Genomic_DNA"/>
</dbReference>
<dbReference type="Proteomes" id="UP001190465">
    <property type="component" value="Chromosome"/>
</dbReference>
<evidence type="ECO:0000313" key="1">
    <source>
        <dbReference type="EMBL" id="CAJ1499140.1"/>
    </source>
</evidence>
<protein>
    <submittedName>
        <fullName evidence="1">Uncharacterized protein</fullName>
    </submittedName>
</protein>
<name>A0ABM9LHK5_9MYCO</name>
<dbReference type="RefSeq" id="WP_308481588.1">
    <property type="nucleotide sequence ID" value="NZ_OY726397.1"/>
</dbReference>
<proteinExistence type="predicted"/>